<proteinExistence type="predicted"/>
<dbReference type="AlphaFoldDB" id="A0A8X6YTU0"/>
<dbReference type="OrthoDB" id="6437323at2759"/>
<evidence type="ECO:0000313" key="2">
    <source>
        <dbReference type="Proteomes" id="UP000886998"/>
    </source>
</evidence>
<evidence type="ECO:0000313" key="1">
    <source>
        <dbReference type="EMBL" id="GFY76873.1"/>
    </source>
</evidence>
<comment type="caution">
    <text evidence="1">The sequence shown here is derived from an EMBL/GenBank/DDBJ whole genome shotgun (WGS) entry which is preliminary data.</text>
</comment>
<protein>
    <submittedName>
        <fullName evidence="1">Helitron_like_N domain-containing protein</fullName>
    </submittedName>
</protein>
<accession>A0A8X6YTU0</accession>
<gene>
    <name evidence="1" type="primary">AVEN_154026_1</name>
    <name evidence="1" type="ORF">TNIN_139321</name>
</gene>
<sequence length="176" mass="19845">MANWKYKENAAYSYNPSIDYKSDASCNLGSMSITCQFCSAMMFKGETPGLCCSGGKMHLCVLRDPPEPLHTLLSSGSIYFIDSNTEQTEQRCKIVQQVKQNLVLKLQDMLQRNNSYIKSFKSAIEKLVPDFCIIIHADKVPAGEHSRRFNETTTSEVAVIMPGNQHGKRYYTGKKK</sequence>
<dbReference type="Proteomes" id="UP000886998">
    <property type="component" value="Unassembled WGS sequence"/>
</dbReference>
<organism evidence="1 2">
    <name type="scientific">Trichonephila inaurata madagascariensis</name>
    <dbReference type="NCBI Taxonomy" id="2747483"/>
    <lineage>
        <taxon>Eukaryota</taxon>
        <taxon>Metazoa</taxon>
        <taxon>Ecdysozoa</taxon>
        <taxon>Arthropoda</taxon>
        <taxon>Chelicerata</taxon>
        <taxon>Arachnida</taxon>
        <taxon>Araneae</taxon>
        <taxon>Araneomorphae</taxon>
        <taxon>Entelegynae</taxon>
        <taxon>Araneoidea</taxon>
        <taxon>Nephilidae</taxon>
        <taxon>Trichonephila</taxon>
        <taxon>Trichonephila inaurata</taxon>
    </lineage>
</organism>
<dbReference type="EMBL" id="BMAV01022191">
    <property type="protein sequence ID" value="GFY76873.1"/>
    <property type="molecule type" value="Genomic_DNA"/>
</dbReference>
<keyword evidence="2" id="KW-1185">Reference proteome</keyword>
<reference evidence="1" key="1">
    <citation type="submission" date="2020-08" db="EMBL/GenBank/DDBJ databases">
        <title>Multicomponent nature underlies the extraordinary mechanical properties of spider dragline silk.</title>
        <authorList>
            <person name="Kono N."/>
            <person name="Nakamura H."/>
            <person name="Mori M."/>
            <person name="Yoshida Y."/>
            <person name="Ohtoshi R."/>
            <person name="Malay A.D."/>
            <person name="Moran D.A.P."/>
            <person name="Tomita M."/>
            <person name="Numata K."/>
            <person name="Arakawa K."/>
        </authorList>
    </citation>
    <scope>NUCLEOTIDE SEQUENCE</scope>
</reference>
<name>A0A8X6YTU0_9ARAC</name>